<dbReference type="GO" id="GO:0005829">
    <property type="term" value="C:cytosol"/>
    <property type="evidence" value="ECO:0007669"/>
    <property type="project" value="TreeGrafter"/>
</dbReference>
<dbReference type="AlphaFoldDB" id="C7RBX1"/>
<dbReference type="Gene3D" id="3.40.50.720">
    <property type="entry name" value="NAD(P)-binding Rossmann-like Domain"/>
    <property type="match status" value="1"/>
</dbReference>
<dbReference type="GO" id="GO:0061605">
    <property type="term" value="F:molybdopterin-synthase adenylyltransferase activity"/>
    <property type="evidence" value="ECO:0007669"/>
    <property type="project" value="UniProtKB-EC"/>
</dbReference>
<dbReference type="RefSeq" id="WP_012801277.1">
    <property type="nucleotide sequence ID" value="NC_013166.1"/>
</dbReference>
<dbReference type="FunCoup" id="C7RBX1">
    <property type="interactions" value="513"/>
</dbReference>
<dbReference type="GO" id="GO:0008641">
    <property type="term" value="F:ubiquitin-like modifier activating enzyme activity"/>
    <property type="evidence" value="ECO:0007669"/>
    <property type="project" value="InterPro"/>
</dbReference>
<gene>
    <name evidence="16" type="ordered locus">Kkor_1350</name>
</gene>
<dbReference type="PANTHER" id="PTHR10953:SF102">
    <property type="entry name" value="ADENYLYLTRANSFERASE AND SULFURTRANSFERASE MOCS3"/>
    <property type="match status" value="1"/>
</dbReference>
<evidence type="ECO:0000256" key="8">
    <source>
        <dbReference type="ARBA" id="ARBA00063809"/>
    </source>
</evidence>
<keyword evidence="5" id="KW-0067">ATP-binding</keyword>
<evidence type="ECO:0000256" key="6">
    <source>
        <dbReference type="ARBA" id="ARBA00052218"/>
    </source>
</evidence>
<sequence length="247" mass="26962">MLTEQELIHYSRHIILPQIDEAGQEKIKQSKVLVVGMGGLGAPVAMYLAAAGVGHLYIADHDQVERSNLQRQIIHNLNSIGQNKVDSAQSTLKALNPWIQVTSIKQKLGDQELDDLLSKVDAVIDCCDNFKTRFAINRAAVKHQKPLVSGAAIRFEGQLAVFNYTDQSPCYQCLYQPDIQLDENCFDQGVLSPVVGTIGTLQATEALKIITAAGQVADGRLLIYDALNGDFRKIKVTKDANCAICGA</sequence>
<evidence type="ECO:0000256" key="9">
    <source>
        <dbReference type="ARBA" id="ARBA00066884"/>
    </source>
</evidence>
<evidence type="ECO:0000256" key="10">
    <source>
        <dbReference type="ARBA" id="ARBA00073635"/>
    </source>
</evidence>
<feature type="domain" description="THIF-type NAD/FAD binding fold" evidence="15">
    <location>
        <begin position="10"/>
        <end position="242"/>
    </location>
</feature>
<evidence type="ECO:0000256" key="3">
    <source>
        <dbReference type="ARBA" id="ARBA00022679"/>
    </source>
</evidence>
<reference evidence="16 17" key="1">
    <citation type="journal article" date="2009" name="Stand. Genomic Sci.">
        <title>Complete genome sequence of Kangiella koreensis type strain (SW-125).</title>
        <authorList>
            <person name="Han C."/>
            <person name="Sikorski J."/>
            <person name="Lapidus A."/>
            <person name="Nolan M."/>
            <person name="Glavina Del Rio T."/>
            <person name="Tice H."/>
            <person name="Cheng J.F."/>
            <person name="Lucas S."/>
            <person name="Chen F."/>
            <person name="Copeland A."/>
            <person name="Ivanova N."/>
            <person name="Mavromatis K."/>
            <person name="Ovchinnikova G."/>
            <person name="Pati A."/>
            <person name="Bruce D."/>
            <person name="Goodwin L."/>
            <person name="Pitluck S."/>
            <person name="Chen A."/>
            <person name="Palaniappan K."/>
            <person name="Land M."/>
            <person name="Hauser L."/>
            <person name="Chang Y.J."/>
            <person name="Jeffries C.D."/>
            <person name="Chain P."/>
            <person name="Saunders E."/>
            <person name="Brettin T."/>
            <person name="Goker M."/>
            <person name="Tindall B.J."/>
            <person name="Bristow J."/>
            <person name="Eisen J.A."/>
            <person name="Markowitz V."/>
            <person name="Hugenholtz P."/>
            <person name="Kyrpides N.C."/>
            <person name="Klenk H.P."/>
            <person name="Detter J.C."/>
        </authorList>
    </citation>
    <scope>NUCLEOTIDE SEQUENCE [LARGE SCALE GENOMIC DNA]</scope>
    <source>
        <strain evidence="17">DSM 16069 / KCTC 12182 / SW-125</strain>
    </source>
</reference>
<comment type="similarity">
    <text evidence="2">Belongs to the HesA/MoeB/ThiF family.</text>
</comment>
<dbReference type="GO" id="GO:0004792">
    <property type="term" value="F:thiosulfate-cyanide sulfurtransferase activity"/>
    <property type="evidence" value="ECO:0007669"/>
    <property type="project" value="TreeGrafter"/>
</dbReference>
<dbReference type="CDD" id="cd00757">
    <property type="entry name" value="ThiF_MoeB_HesA_family"/>
    <property type="match status" value="1"/>
</dbReference>
<accession>C7RBX1</accession>
<dbReference type="InParanoid" id="C7RBX1"/>
<dbReference type="STRING" id="523791.Kkor_1350"/>
<comment type="subunit">
    <text evidence="8">Homodimer. Forms a stable heterotetrameric complex of 2 MoeB and 2 MoaD during adenylation of MoaD.</text>
</comment>
<evidence type="ECO:0000256" key="5">
    <source>
        <dbReference type="ARBA" id="ARBA00022840"/>
    </source>
</evidence>
<dbReference type="OrthoDB" id="9804286at2"/>
<dbReference type="EMBL" id="CP001707">
    <property type="protein sequence ID" value="ACV26763.1"/>
    <property type="molecule type" value="Genomic_DNA"/>
</dbReference>
<evidence type="ECO:0000256" key="12">
    <source>
        <dbReference type="ARBA" id="ARBA00075328"/>
    </source>
</evidence>
<comment type="function">
    <text evidence="7">Catalyzes the adenylation by ATP of the carboxyl group of the C-terminal glycine of sulfur carrier protein MoaD.</text>
</comment>
<comment type="pathway">
    <text evidence="1">Cofactor biosynthesis; molybdopterin biosynthesis.</text>
</comment>
<dbReference type="SUPFAM" id="SSF69572">
    <property type="entry name" value="Activating enzymes of the ubiquitin-like proteins"/>
    <property type="match status" value="1"/>
</dbReference>
<keyword evidence="4" id="KW-0547">Nucleotide-binding</keyword>
<evidence type="ECO:0000256" key="1">
    <source>
        <dbReference type="ARBA" id="ARBA00005046"/>
    </source>
</evidence>
<dbReference type="GO" id="GO:0008146">
    <property type="term" value="F:sulfotransferase activity"/>
    <property type="evidence" value="ECO:0007669"/>
    <property type="project" value="TreeGrafter"/>
</dbReference>
<dbReference type="FunFam" id="3.40.50.720:FF:000033">
    <property type="entry name" value="Adenylyltransferase and sulfurtransferase MOCS3"/>
    <property type="match status" value="1"/>
</dbReference>
<dbReference type="KEGG" id="kko:Kkor_1350"/>
<dbReference type="InterPro" id="IPR045886">
    <property type="entry name" value="ThiF/MoeB/HesA"/>
</dbReference>
<evidence type="ECO:0000259" key="15">
    <source>
        <dbReference type="Pfam" id="PF00899"/>
    </source>
</evidence>
<name>C7RBX1_KANKD</name>
<dbReference type="eggNOG" id="COG0476">
    <property type="taxonomic scope" value="Bacteria"/>
</dbReference>
<dbReference type="HOGENOM" id="CLU_013325_10_3_6"/>
<dbReference type="PANTHER" id="PTHR10953">
    <property type="entry name" value="UBIQUITIN-ACTIVATING ENZYME E1"/>
    <property type="match status" value="1"/>
</dbReference>
<dbReference type="EC" id="2.7.7.80" evidence="9"/>
<evidence type="ECO:0000256" key="13">
    <source>
        <dbReference type="ARBA" id="ARBA00078531"/>
    </source>
</evidence>
<dbReference type="GO" id="GO:0005524">
    <property type="term" value="F:ATP binding"/>
    <property type="evidence" value="ECO:0007669"/>
    <property type="project" value="UniProtKB-KW"/>
</dbReference>
<keyword evidence="14" id="KW-0472">Membrane</keyword>
<dbReference type="Proteomes" id="UP000001231">
    <property type="component" value="Chromosome"/>
</dbReference>
<dbReference type="InterPro" id="IPR035985">
    <property type="entry name" value="Ubiquitin-activating_enz"/>
</dbReference>
<feature type="transmembrane region" description="Helical" evidence="14">
    <location>
        <begin position="32"/>
        <end position="58"/>
    </location>
</feature>
<dbReference type="Pfam" id="PF00899">
    <property type="entry name" value="ThiF"/>
    <property type="match status" value="1"/>
</dbReference>
<evidence type="ECO:0000256" key="14">
    <source>
        <dbReference type="SAM" id="Phobius"/>
    </source>
</evidence>
<dbReference type="InterPro" id="IPR000594">
    <property type="entry name" value="ThiF_NAD_FAD-bd"/>
</dbReference>
<keyword evidence="14" id="KW-0812">Transmembrane</keyword>
<evidence type="ECO:0000256" key="2">
    <source>
        <dbReference type="ARBA" id="ARBA00009919"/>
    </source>
</evidence>
<keyword evidence="17" id="KW-1185">Reference proteome</keyword>
<evidence type="ECO:0000256" key="11">
    <source>
        <dbReference type="ARBA" id="ARBA00075110"/>
    </source>
</evidence>
<evidence type="ECO:0000256" key="4">
    <source>
        <dbReference type="ARBA" id="ARBA00022741"/>
    </source>
</evidence>
<proteinExistence type="inferred from homology"/>
<organism evidence="16 17">
    <name type="scientific">Kangiella koreensis (strain DSM 16069 / JCM 12317 / KCTC 12182 / SW-125)</name>
    <dbReference type="NCBI Taxonomy" id="523791"/>
    <lineage>
        <taxon>Bacteria</taxon>
        <taxon>Pseudomonadati</taxon>
        <taxon>Pseudomonadota</taxon>
        <taxon>Gammaproteobacteria</taxon>
        <taxon>Kangiellales</taxon>
        <taxon>Kangiellaceae</taxon>
        <taxon>Kangiella</taxon>
    </lineage>
</organism>
<evidence type="ECO:0000256" key="7">
    <source>
        <dbReference type="ARBA" id="ARBA00055169"/>
    </source>
</evidence>
<keyword evidence="14" id="KW-1133">Transmembrane helix</keyword>
<protein>
    <recommendedName>
        <fullName evidence="10">Molybdopterin-synthase adenylyltransferase</fullName>
        <ecNumber evidence="9">2.7.7.80</ecNumber>
    </recommendedName>
    <alternativeName>
        <fullName evidence="13">MoaD protein adenylase</fullName>
    </alternativeName>
    <alternativeName>
        <fullName evidence="11">Molybdopterin-converting factor subunit 1 adenylase</fullName>
    </alternativeName>
    <alternativeName>
        <fullName evidence="12">Sulfur carrier protein MoaD adenylyltransferase</fullName>
    </alternativeName>
</protein>
<comment type="catalytic activity">
    <reaction evidence="6">
        <text>[molybdopterin-synthase sulfur-carrier protein]-C-terminal Gly-Gly + ATP + H(+) = [molybdopterin-synthase sulfur-carrier protein]-C-terminal Gly-Gly-AMP + diphosphate</text>
        <dbReference type="Rhea" id="RHEA:43616"/>
        <dbReference type="Rhea" id="RHEA-COMP:12159"/>
        <dbReference type="Rhea" id="RHEA-COMP:12202"/>
        <dbReference type="ChEBI" id="CHEBI:15378"/>
        <dbReference type="ChEBI" id="CHEBI:30616"/>
        <dbReference type="ChEBI" id="CHEBI:33019"/>
        <dbReference type="ChEBI" id="CHEBI:90618"/>
        <dbReference type="ChEBI" id="CHEBI:90778"/>
        <dbReference type="EC" id="2.7.7.80"/>
    </reaction>
</comment>
<evidence type="ECO:0000313" key="17">
    <source>
        <dbReference type="Proteomes" id="UP000001231"/>
    </source>
</evidence>
<keyword evidence="3" id="KW-0808">Transferase</keyword>
<dbReference type="NCBIfam" id="NF004281">
    <property type="entry name" value="PRK05690.1"/>
    <property type="match status" value="1"/>
</dbReference>
<evidence type="ECO:0000313" key="16">
    <source>
        <dbReference type="EMBL" id="ACV26763.1"/>
    </source>
</evidence>